<name>A0A1D7TMM1_9BACT</name>
<protein>
    <recommendedName>
        <fullName evidence="3">DUF2779 domain-containing protein</fullName>
    </recommendedName>
</protein>
<reference evidence="2" key="1">
    <citation type="submission" date="2016-08" db="EMBL/GenBank/DDBJ databases">
        <title>Complete genome sequence of the organohalide-respiring Epsilonproteobacterium Sulfurospirillum halorespirans.</title>
        <authorList>
            <person name="Goris T."/>
            <person name="Zimmermann J."/>
            <person name="Schenz B."/>
            <person name="Lemos M."/>
            <person name="Hackermueller J."/>
            <person name="Diekert G."/>
        </authorList>
    </citation>
    <scope>NUCLEOTIDE SEQUENCE [LARGE SCALE GENOMIC DNA]</scope>
    <source>
        <strain>DSM 13726</strain>
        <strain evidence="2">PCE-M2</strain>
    </source>
</reference>
<dbReference type="RefSeq" id="WP_069478805.1">
    <property type="nucleotide sequence ID" value="NZ_CP017111.1"/>
</dbReference>
<evidence type="ECO:0000313" key="1">
    <source>
        <dbReference type="EMBL" id="AOO66249.1"/>
    </source>
</evidence>
<dbReference type="KEGG" id="shal:SHALO_2490"/>
<accession>A0A1D7TMM1</accession>
<dbReference type="PATRIC" id="fig|1193502.14.peg.2523"/>
<dbReference type="AlphaFoldDB" id="A0A1D7TMM1"/>
<dbReference type="STRING" id="1193502.SHALO_2490"/>
<dbReference type="EMBL" id="CP017111">
    <property type="protein sequence ID" value="AOO66249.1"/>
    <property type="molecule type" value="Genomic_DNA"/>
</dbReference>
<gene>
    <name evidence="1" type="ORF">SHALO_2490</name>
</gene>
<organism evidence="1 2">
    <name type="scientific">Sulfurospirillum halorespirans DSM 13726</name>
    <dbReference type="NCBI Taxonomy" id="1193502"/>
    <lineage>
        <taxon>Bacteria</taxon>
        <taxon>Pseudomonadati</taxon>
        <taxon>Campylobacterota</taxon>
        <taxon>Epsilonproteobacteria</taxon>
        <taxon>Campylobacterales</taxon>
        <taxon>Sulfurospirillaceae</taxon>
        <taxon>Sulfurospirillum</taxon>
    </lineage>
</organism>
<evidence type="ECO:0000313" key="2">
    <source>
        <dbReference type="Proteomes" id="UP000094609"/>
    </source>
</evidence>
<evidence type="ECO:0008006" key="3">
    <source>
        <dbReference type="Google" id="ProtNLM"/>
    </source>
</evidence>
<keyword evidence="2" id="KW-1185">Reference proteome</keyword>
<sequence>MTLSKSLYTRAIQCPKSLWLKKYKPEVLTPQGASAKARFEMGNIVGALACELFPDGREIPFNAHDFKSMARLTQAYIDEGVENIYEATFIFDGIHNGGDAMNTFASLHVKSLDEEMKVHEQLLKYCELDTLAMVKVLWKLKEANKIKS</sequence>
<dbReference type="Proteomes" id="UP000094609">
    <property type="component" value="Chromosome"/>
</dbReference>
<proteinExistence type="predicted"/>